<evidence type="ECO:0000256" key="6">
    <source>
        <dbReference type="ARBA" id="ARBA00023136"/>
    </source>
</evidence>
<dbReference type="AlphaFoldDB" id="U4KS57"/>
<feature type="transmembrane region" description="Helical" evidence="7">
    <location>
        <begin position="356"/>
        <end position="377"/>
    </location>
</feature>
<proteinExistence type="predicted"/>
<keyword evidence="3" id="KW-1003">Cell membrane</keyword>
<evidence type="ECO:0000313" key="9">
    <source>
        <dbReference type="Proteomes" id="UP000032737"/>
    </source>
</evidence>
<feature type="transmembrane region" description="Helical" evidence="7">
    <location>
        <begin position="164"/>
        <end position="183"/>
    </location>
</feature>
<organism evidence="8 9">
    <name type="scientific">Acholeplasma brassicae</name>
    <dbReference type="NCBI Taxonomy" id="61635"/>
    <lineage>
        <taxon>Bacteria</taxon>
        <taxon>Bacillati</taxon>
        <taxon>Mycoplasmatota</taxon>
        <taxon>Mollicutes</taxon>
        <taxon>Acholeplasmatales</taxon>
        <taxon>Acholeplasmataceae</taxon>
        <taxon>Acholeplasma</taxon>
    </lineage>
</organism>
<evidence type="ECO:0000313" key="8">
    <source>
        <dbReference type="EMBL" id="CCV66338.1"/>
    </source>
</evidence>
<dbReference type="GO" id="GO:0005886">
    <property type="term" value="C:plasma membrane"/>
    <property type="evidence" value="ECO:0007669"/>
    <property type="project" value="UniProtKB-SubCell"/>
</dbReference>
<dbReference type="Pfam" id="PF01554">
    <property type="entry name" value="MatE"/>
    <property type="match status" value="2"/>
</dbReference>
<feature type="transmembrane region" description="Helical" evidence="7">
    <location>
        <begin position="195"/>
        <end position="216"/>
    </location>
</feature>
<feature type="transmembrane region" description="Helical" evidence="7">
    <location>
        <begin position="282"/>
        <end position="303"/>
    </location>
</feature>
<evidence type="ECO:0000256" key="2">
    <source>
        <dbReference type="ARBA" id="ARBA00022448"/>
    </source>
</evidence>
<dbReference type="Proteomes" id="UP000032737">
    <property type="component" value="Chromosome"/>
</dbReference>
<keyword evidence="4 7" id="KW-0812">Transmembrane</keyword>
<evidence type="ECO:0000256" key="5">
    <source>
        <dbReference type="ARBA" id="ARBA00022989"/>
    </source>
</evidence>
<dbReference type="HOGENOM" id="CLU_012893_5_3_14"/>
<feature type="transmembrane region" description="Helical" evidence="7">
    <location>
        <begin position="12"/>
        <end position="37"/>
    </location>
</feature>
<dbReference type="EMBL" id="FO681348">
    <property type="protein sequence ID" value="CCV66338.1"/>
    <property type="molecule type" value="Genomic_DNA"/>
</dbReference>
<dbReference type="PIRSF" id="PIRSF006603">
    <property type="entry name" value="DinF"/>
    <property type="match status" value="1"/>
</dbReference>
<keyword evidence="5 7" id="KW-1133">Transmembrane helix</keyword>
<dbReference type="GO" id="GO:0042910">
    <property type="term" value="F:xenobiotic transmembrane transporter activity"/>
    <property type="evidence" value="ECO:0007669"/>
    <property type="project" value="InterPro"/>
</dbReference>
<feature type="transmembrane region" description="Helical" evidence="7">
    <location>
        <begin position="57"/>
        <end position="80"/>
    </location>
</feature>
<dbReference type="OrthoDB" id="9806302at2"/>
<dbReference type="InterPro" id="IPR002528">
    <property type="entry name" value="MATE_fam"/>
</dbReference>
<name>U4KS57_9MOLU</name>
<dbReference type="NCBIfam" id="TIGR00797">
    <property type="entry name" value="matE"/>
    <property type="match status" value="1"/>
</dbReference>
<dbReference type="PANTHER" id="PTHR42925:SF2">
    <property type="entry name" value="NA+ DRIVEN MULTIDRUG EFFLUX PUMP"/>
    <property type="match status" value="1"/>
</dbReference>
<evidence type="ECO:0000256" key="7">
    <source>
        <dbReference type="SAM" id="Phobius"/>
    </source>
</evidence>
<accession>U4KS57</accession>
<keyword evidence="9" id="KW-1185">Reference proteome</keyword>
<dbReference type="CDD" id="cd13134">
    <property type="entry name" value="MATE_like_8"/>
    <property type="match status" value="1"/>
</dbReference>
<dbReference type="RefSeq" id="WP_030005198.1">
    <property type="nucleotide sequence ID" value="NC_022549.1"/>
</dbReference>
<keyword evidence="6 7" id="KW-0472">Membrane</keyword>
<dbReference type="STRING" id="61635.BN85313170"/>
<dbReference type="KEGG" id="abra:BN85313170"/>
<evidence type="ECO:0000256" key="1">
    <source>
        <dbReference type="ARBA" id="ARBA00004651"/>
    </source>
</evidence>
<dbReference type="InterPro" id="IPR047135">
    <property type="entry name" value="YsiQ"/>
</dbReference>
<protein>
    <submittedName>
        <fullName evidence="8">MATE efflux family protein NorM</fullName>
    </submittedName>
</protein>
<evidence type="ECO:0000256" key="4">
    <source>
        <dbReference type="ARBA" id="ARBA00022692"/>
    </source>
</evidence>
<sequence>METKLEKNVWILTIPIFIELAFFILMGSVDTLMISFYEKITPSAVGSVAAVGNASTVINLFGVLLNVVATGIGVVVSQYLGAKKQKEAKETISSGILMQVFVGLFISLLLIFLGNLLFIVIETPVEIRTLSYDYLFYTAISLIFVSIGNAISAGLRSFGHAKKVMYTVIFANLGNVFFNYMFIFGRFGVNEMGVAGSAISTLIMRFIQLVILMFLLKRLIGVKPLKPTYNQEHSKKILRIGIPSALENMTYNLMQFVVLSFINKLGTQVISARTFVNTIMSYIFLFSGAFASGNAIVTGYYIGEGDYQGAYKNTLKTVLSTSVIVLVIVTVINLLSYQIASLLTEDKVVIQTIRNVLWVCFLLEIGRVLNLVVIQSLRATGDTLFPLIMAVISMLGLGIPFAYLFSNTLGLGLVGIYLGYSVDEMFRGVIMTVRWLKKSWMNRSLVEG</sequence>
<dbReference type="InterPro" id="IPR048279">
    <property type="entry name" value="MdtK-like"/>
</dbReference>
<reference evidence="8 9" key="1">
    <citation type="journal article" date="2013" name="J. Mol. Microbiol. Biotechnol.">
        <title>Analysis of the Complete Genomes of Acholeplasma brassicae , A. palmae and A. laidlawii and Their Comparison to the Obligate Parasites from ' Candidatus Phytoplasma'.</title>
        <authorList>
            <person name="Kube M."/>
            <person name="Siewert C."/>
            <person name="Migdoll A.M."/>
            <person name="Duduk B."/>
            <person name="Holz S."/>
            <person name="Rabus R."/>
            <person name="Seemuller E."/>
            <person name="Mitrovic J."/>
            <person name="Muller I."/>
            <person name="Buttner C."/>
            <person name="Reinhardt R."/>
        </authorList>
    </citation>
    <scope>NUCLEOTIDE SEQUENCE [LARGE SCALE GENOMIC DNA]</scope>
    <source>
        <strain evidence="9">0502</strain>
    </source>
</reference>
<comment type="subcellular location">
    <subcellularLocation>
        <location evidence="1">Cell membrane</location>
        <topology evidence="1">Multi-pass membrane protein</topology>
    </subcellularLocation>
</comment>
<dbReference type="GO" id="GO:0015297">
    <property type="term" value="F:antiporter activity"/>
    <property type="evidence" value="ECO:0007669"/>
    <property type="project" value="InterPro"/>
</dbReference>
<gene>
    <name evidence="8" type="primary">norM</name>
    <name evidence="8" type="ORF">BN85313170</name>
</gene>
<dbReference type="PANTHER" id="PTHR42925">
    <property type="entry name" value="MULTIDRUG AND TOXIN EFFLUX PROTEIN MATE FAMILY"/>
    <property type="match status" value="1"/>
</dbReference>
<keyword evidence="2" id="KW-0813">Transport</keyword>
<feature type="transmembrane region" description="Helical" evidence="7">
    <location>
        <begin position="100"/>
        <end position="122"/>
    </location>
</feature>
<feature type="transmembrane region" description="Helical" evidence="7">
    <location>
        <begin position="134"/>
        <end position="152"/>
    </location>
</feature>
<feature type="transmembrane region" description="Helical" evidence="7">
    <location>
        <begin position="315"/>
        <end position="336"/>
    </location>
</feature>
<evidence type="ECO:0000256" key="3">
    <source>
        <dbReference type="ARBA" id="ARBA00022475"/>
    </source>
</evidence>